<evidence type="ECO:0000313" key="2">
    <source>
        <dbReference type="EMBL" id="NKC29232.1"/>
    </source>
</evidence>
<dbReference type="PANTHER" id="PTHR35560:SF3">
    <property type="entry name" value="PEPTIDASE S9 PROLYL OLIGOPEPTIDASE CATALYTIC DOMAIN-CONTAINING PROTEIN"/>
    <property type="match status" value="1"/>
</dbReference>
<feature type="chain" id="PRO_5045185385" evidence="1">
    <location>
        <begin position="23"/>
        <end position="290"/>
    </location>
</feature>
<dbReference type="Proteomes" id="UP000787635">
    <property type="component" value="Unassembled WGS sequence"/>
</dbReference>
<feature type="signal peptide" evidence="1">
    <location>
        <begin position="1"/>
        <end position="22"/>
    </location>
</feature>
<dbReference type="Gene3D" id="3.40.50.1820">
    <property type="entry name" value="alpha/beta hydrolase"/>
    <property type="match status" value="1"/>
</dbReference>
<accession>A0ABX1E0E2</accession>
<dbReference type="EMBL" id="JAAVNE010000001">
    <property type="protein sequence ID" value="NKC29232.1"/>
    <property type="molecule type" value="Genomic_DNA"/>
</dbReference>
<dbReference type="RefSeq" id="WP_168026866.1">
    <property type="nucleotide sequence ID" value="NZ_JAAVNE010000001.1"/>
</dbReference>
<protein>
    <submittedName>
        <fullName evidence="2">Alpha/beta hydrolase</fullName>
    </submittedName>
</protein>
<organism evidence="2 3">
    <name type="scientific">Falsiroseomonas selenitidurans</name>
    <dbReference type="NCBI Taxonomy" id="2716335"/>
    <lineage>
        <taxon>Bacteria</taxon>
        <taxon>Pseudomonadati</taxon>
        <taxon>Pseudomonadota</taxon>
        <taxon>Alphaproteobacteria</taxon>
        <taxon>Acetobacterales</taxon>
        <taxon>Roseomonadaceae</taxon>
        <taxon>Falsiroseomonas</taxon>
    </lineage>
</organism>
<name>A0ABX1E0E2_9PROT</name>
<keyword evidence="1" id="KW-0732">Signal</keyword>
<comment type="caution">
    <text evidence="2">The sequence shown here is derived from an EMBL/GenBank/DDBJ whole genome shotgun (WGS) entry which is preliminary data.</text>
</comment>
<gene>
    <name evidence="2" type="ORF">HEQ75_00040</name>
</gene>
<sequence>MLHRRGLMALGAIAALPRQAAAQPAAAQSVFEMEEPRALGPGPMRVFLHRPPGWQTDGRVLLVLHGLQRDADRYLAQWAPQADAAKLLVVAPEFSRALFPTVASYNWGNVVTQALVPNPPEAWTFGAIDRIWQAVRARTGATRPGYALFGHSAGAQFVHRYLLLAEASQAEAIITANAGSYTMPVRDVAFPFGLGGTSVPDERLAAAFARPVTVLLGADDVDPDHRSIPRQPGAMAQGPHRLARGMRFYAEARAVAWRLGVPFHWRLETVPGVGHDNGGMARRAAAIAAG</sequence>
<dbReference type="InterPro" id="IPR029058">
    <property type="entry name" value="AB_hydrolase_fold"/>
</dbReference>
<keyword evidence="3" id="KW-1185">Reference proteome</keyword>
<dbReference type="GO" id="GO:0016787">
    <property type="term" value="F:hydrolase activity"/>
    <property type="evidence" value="ECO:0007669"/>
    <property type="project" value="UniProtKB-KW"/>
</dbReference>
<evidence type="ECO:0000313" key="3">
    <source>
        <dbReference type="Proteomes" id="UP000787635"/>
    </source>
</evidence>
<reference evidence="2 3" key="1">
    <citation type="submission" date="2020-03" db="EMBL/GenBank/DDBJ databases">
        <title>Roseomonas selenitidurans sp. nov. isolated from urban soil.</title>
        <authorList>
            <person name="Liu H."/>
        </authorList>
    </citation>
    <scope>NUCLEOTIDE SEQUENCE [LARGE SCALE GENOMIC DNA]</scope>
    <source>
        <strain evidence="2 3">BU-1</strain>
    </source>
</reference>
<evidence type="ECO:0000256" key="1">
    <source>
        <dbReference type="SAM" id="SignalP"/>
    </source>
</evidence>
<proteinExistence type="predicted"/>
<dbReference type="SUPFAM" id="SSF53474">
    <property type="entry name" value="alpha/beta-Hydrolases"/>
    <property type="match status" value="1"/>
</dbReference>
<keyword evidence="2" id="KW-0378">Hydrolase</keyword>
<dbReference type="PANTHER" id="PTHR35560">
    <property type="entry name" value="BLL0132 PROTEIN"/>
    <property type="match status" value="1"/>
</dbReference>